<keyword evidence="1" id="KW-0677">Repeat</keyword>
<organism evidence="4 5">
    <name type="scientific">Hesseltinella vesiculosa</name>
    <dbReference type="NCBI Taxonomy" id="101127"/>
    <lineage>
        <taxon>Eukaryota</taxon>
        <taxon>Fungi</taxon>
        <taxon>Fungi incertae sedis</taxon>
        <taxon>Mucoromycota</taxon>
        <taxon>Mucoromycotina</taxon>
        <taxon>Mucoromycetes</taxon>
        <taxon>Mucorales</taxon>
        <taxon>Cunninghamellaceae</taxon>
        <taxon>Hesseltinella</taxon>
    </lineage>
</organism>
<feature type="repeat" description="ANK" evidence="3">
    <location>
        <begin position="1"/>
        <end position="27"/>
    </location>
</feature>
<dbReference type="PROSITE" id="PS50297">
    <property type="entry name" value="ANK_REP_REGION"/>
    <property type="match status" value="2"/>
</dbReference>
<dbReference type="Pfam" id="PF12796">
    <property type="entry name" value="Ank_2"/>
    <property type="match status" value="1"/>
</dbReference>
<protein>
    <submittedName>
        <fullName evidence="4">Ankyrin</fullName>
    </submittedName>
</protein>
<dbReference type="Gene3D" id="1.25.40.20">
    <property type="entry name" value="Ankyrin repeat-containing domain"/>
    <property type="match status" value="2"/>
</dbReference>
<dbReference type="STRING" id="101127.A0A1X2GVK5"/>
<dbReference type="EMBL" id="MCGT01000002">
    <property type="protein sequence ID" value="ORX62071.1"/>
    <property type="molecule type" value="Genomic_DNA"/>
</dbReference>
<feature type="repeat" description="ANK" evidence="3">
    <location>
        <begin position="28"/>
        <end position="60"/>
    </location>
</feature>
<evidence type="ECO:0000313" key="4">
    <source>
        <dbReference type="EMBL" id="ORX62071.1"/>
    </source>
</evidence>
<comment type="caution">
    <text evidence="4">The sequence shown here is derived from an EMBL/GenBank/DDBJ whole genome shotgun (WGS) entry which is preliminary data.</text>
</comment>
<dbReference type="AlphaFoldDB" id="A0A1X2GVK5"/>
<evidence type="ECO:0000256" key="3">
    <source>
        <dbReference type="PROSITE-ProRule" id="PRU00023"/>
    </source>
</evidence>
<dbReference type="Proteomes" id="UP000242146">
    <property type="component" value="Unassembled WGS sequence"/>
</dbReference>
<dbReference type="OrthoDB" id="539213at2759"/>
<dbReference type="InterPro" id="IPR002110">
    <property type="entry name" value="Ankyrin_rpt"/>
</dbReference>
<evidence type="ECO:0000256" key="2">
    <source>
        <dbReference type="ARBA" id="ARBA00023043"/>
    </source>
</evidence>
<accession>A0A1X2GVK5</accession>
<sequence>MIAVSSGRDQVVQILLENGANVNAQNESGQTPLLYAASKNRLDIAKVLLNHGADVNLVNHIKQSPL</sequence>
<keyword evidence="2 3" id="KW-0040">ANK repeat</keyword>
<dbReference type="SMART" id="SM00248">
    <property type="entry name" value="ANK"/>
    <property type="match status" value="2"/>
</dbReference>
<dbReference type="PROSITE" id="PS50088">
    <property type="entry name" value="ANK_REPEAT"/>
    <property type="match status" value="2"/>
</dbReference>
<gene>
    <name evidence="4" type="ORF">DM01DRAFT_1331536</name>
</gene>
<dbReference type="SUPFAM" id="SSF48403">
    <property type="entry name" value="Ankyrin repeat"/>
    <property type="match status" value="1"/>
</dbReference>
<keyword evidence="5" id="KW-1185">Reference proteome</keyword>
<evidence type="ECO:0000256" key="1">
    <source>
        <dbReference type="ARBA" id="ARBA00022737"/>
    </source>
</evidence>
<dbReference type="InterPro" id="IPR036770">
    <property type="entry name" value="Ankyrin_rpt-contain_sf"/>
</dbReference>
<dbReference type="PANTHER" id="PTHR24171">
    <property type="entry name" value="ANKYRIN REPEAT DOMAIN-CONTAINING PROTEIN 39-RELATED"/>
    <property type="match status" value="1"/>
</dbReference>
<name>A0A1X2GVK5_9FUNG</name>
<reference evidence="4 5" key="1">
    <citation type="submission" date="2016-07" db="EMBL/GenBank/DDBJ databases">
        <title>Pervasive Adenine N6-methylation of Active Genes in Fungi.</title>
        <authorList>
            <consortium name="DOE Joint Genome Institute"/>
            <person name="Mondo S.J."/>
            <person name="Dannebaum R.O."/>
            <person name="Kuo R.C."/>
            <person name="Labutti K."/>
            <person name="Haridas S."/>
            <person name="Kuo A."/>
            <person name="Salamov A."/>
            <person name="Ahrendt S.R."/>
            <person name="Lipzen A."/>
            <person name="Sullivan W."/>
            <person name="Andreopoulos W.B."/>
            <person name="Clum A."/>
            <person name="Lindquist E."/>
            <person name="Daum C."/>
            <person name="Ramamoorthy G.K."/>
            <person name="Gryganskyi A."/>
            <person name="Culley D."/>
            <person name="Magnuson J.K."/>
            <person name="James T.Y."/>
            <person name="O'Malley M.A."/>
            <person name="Stajich J.E."/>
            <person name="Spatafora J.W."/>
            <person name="Visel A."/>
            <person name="Grigoriev I.V."/>
        </authorList>
    </citation>
    <scope>NUCLEOTIDE SEQUENCE [LARGE SCALE GENOMIC DNA]</scope>
    <source>
        <strain evidence="4 5">NRRL 3301</strain>
    </source>
</reference>
<evidence type="ECO:0000313" key="5">
    <source>
        <dbReference type="Proteomes" id="UP000242146"/>
    </source>
</evidence>
<proteinExistence type="predicted"/>